<dbReference type="EMBL" id="PQLX01000001">
    <property type="protein sequence ID" value="POU68209.1"/>
    <property type="molecule type" value="Genomic_DNA"/>
</dbReference>
<name>A0A2S4S2Y5_CITAM</name>
<keyword evidence="1" id="KW-0812">Transmembrane</keyword>
<dbReference type="RefSeq" id="WP_103775125.1">
    <property type="nucleotide sequence ID" value="NZ_PQLX01000001.1"/>
</dbReference>
<gene>
    <name evidence="2" type="ORF">C3430_03795</name>
</gene>
<feature type="transmembrane region" description="Helical" evidence="1">
    <location>
        <begin position="33"/>
        <end position="58"/>
    </location>
</feature>
<dbReference type="Proteomes" id="UP000237003">
    <property type="component" value="Unassembled WGS sequence"/>
</dbReference>
<organism evidence="2 3">
    <name type="scientific">Citrobacter amalonaticus</name>
    <dbReference type="NCBI Taxonomy" id="35703"/>
    <lineage>
        <taxon>Bacteria</taxon>
        <taxon>Pseudomonadati</taxon>
        <taxon>Pseudomonadota</taxon>
        <taxon>Gammaproteobacteria</taxon>
        <taxon>Enterobacterales</taxon>
        <taxon>Enterobacteriaceae</taxon>
        <taxon>Citrobacter</taxon>
    </lineage>
</organism>
<sequence length="245" mass="29510">MRELFENMADDFVDSQFYEKFKKMVRWLRPFSFINIIFYFFCLFCLAFFAFFLVRLFINAEGDHYVGFVALLAAMATLTTLIYNLRRHMSEDYFKDAKEYLKRAFETFEPKNGQEAPPNDRMTWLTAARLIGIAERLGNKIIMDSHKESFLEEKEYWRSKFRNLIKDFAWSYYCDGVEKFNSWNIFDREPIAESSIYAIHKFIEWNEDYTDPLPDITFSNDELKNLRRKFPSLSQLLSQVNRNRK</sequence>
<evidence type="ECO:0000313" key="2">
    <source>
        <dbReference type="EMBL" id="POU68209.1"/>
    </source>
</evidence>
<keyword evidence="1" id="KW-1133">Transmembrane helix</keyword>
<dbReference type="AlphaFoldDB" id="A0A2S4S2Y5"/>
<evidence type="ECO:0008006" key="4">
    <source>
        <dbReference type="Google" id="ProtNLM"/>
    </source>
</evidence>
<dbReference type="OrthoDB" id="5459961at2"/>
<evidence type="ECO:0000313" key="3">
    <source>
        <dbReference type="Proteomes" id="UP000237003"/>
    </source>
</evidence>
<feature type="transmembrane region" description="Helical" evidence="1">
    <location>
        <begin position="64"/>
        <end position="85"/>
    </location>
</feature>
<reference evidence="2 3" key="1">
    <citation type="submission" date="2018-01" db="EMBL/GenBank/DDBJ databases">
        <title>Complete genome sequences of 14 Citrobacter spp. isolated from plant in Canada.</title>
        <authorList>
            <person name="Bhandare S.G."/>
            <person name="Colavecchio A."/>
            <person name="Jeukens J."/>
            <person name="Emond-Rheault J.-G."/>
            <person name="Freschi L."/>
            <person name="Hamel J."/>
            <person name="Kukavica-Ibrulj I."/>
            <person name="Levesque R."/>
            <person name="Goodridge L."/>
        </authorList>
    </citation>
    <scope>NUCLEOTIDE SEQUENCE [LARGE SCALE GENOMIC DNA]</scope>
    <source>
        <strain evidence="2 3">S1285</strain>
    </source>
</reference>
<protein>
    <recommendedName>
        <fullName evidence="4">DUF4760 domain-containing protein</fullName>
    </recommendedName>
</protein>
<accession>A0A2S4S2Y5</accession>
<comment type="caution">
    <text evidence="2">The sequence shown here is derived from an EMBL/GenBank/DDBJ whole genome shotgun (WGS) entry which is preliminary data.</text>
</comment>
<keyword evidence="1" id="KW-0472">Membrane</keyword>
<proteinExistence type="predicted"/>
<evidence type="ECO:0000256" key="1">
    <source>
        <dbReference type="SAM" id="Phobius"/>
    </source>
</evidence>